<reference evidence="3 4" key="1">
    <citation type="submission" date="2021-01" db="EMBL/GenBank/DDBJ databases">
        <title>Genome Sequencing of Type Strains.</title>
        <authorList>
            <person name="Lemaire J.F."/>
            <person name="Inderbitzin P."/>
            <person name="Collins S.B."/>
            <person name="Wespe N."/>
            <person name="Knight-Connoni V."/>
        </authorList>
    </citation>
    <scope>NUCLEOTIDE SEQUENCE [LARGE SCALE GENOMIC DNA]</scope>
    <source>
        <strain evidence="3 4">DSM 14730</strain>
    </source>
</reference>
<evidence type="ECO:0008006" key="5">
    <source>
        <dbReference type="Google" id="ProtNLM"/>
    </source>
</evidence>
<name>A0ABS2ZIQ7_9BACL</name>
<dbReference type="RefSeq" id="WP_188400898.1">
    <property type="nucleotide sequence ID" value="NZ_BMCE01000001.1"/>
</dbReference>
<proteinExistence type="predicted"/>
<gene>
    <name evidence="3" type="ORF">JYA64_14885</name>
</gene>
<feature type="signal peptide" evidence="2">
    <location>
        <begin position="1"/>
        <end position="27"/>
    </location>
</feature>
<protein>
    <recommendedName>
        <fullName evidence="5">Lipoprotein</fullName>
    </recommendedName>
</protein>
<evidence type="ECO:0000313" key="4">
    <source>
        <dbReference type="Proteomes" id="UP001319060"/>
    </source>
</evidence>
<sequence length="196" mass="22153">MKSVWKNGLWFALMLFLLIGCSSEAESKTEKKEKEQKTEVTEKETDKETKAEPAPEPEPAEPAVNEDTAAYGEALAANLDEWSTVLIDFSQYNMDGSNDPDYMMSDQFITDGKVHIDKMNALIKEARSIQPPADAAHIQDKYLEVMDHFEFVAQNYLPAVEKMDYDLIMQCVDRLNQASLAIGDVSQLIVEYMTVQ</sequence>
<dbReference type="Proteomes" id="UP001319060">
    <property type="component" value="Unassembled WGS sequence"/>
</dbReference>
<dbReference type="EMBL" id="JAFHKS010000044">
    <property type="protein sequence ID" value="MBN3546590.1"/>
    <property type="molecule type" value="Genomic_DNA"/>
</dbReference>
<organism evidence="3 4">
    <name type="scientific">Fictibacillus barbaricus</name>
    <dbReference type="NCBI Taxonomy" id="182136"/>
    <lineage>
        <taxon>Bacteria</taxon>
        <taxon>Bacillati</taxon>
        <taxon>Bacillota</taxon>
        <taxon>Bacilli</taxon>
        <taxon>Bacillales</taxon>
        <taxon>Fictibacillaceae</taxon>
        <taxon>Fictibacillus</taxon>
    </lineage>
</organism>
<feature type="region of interest" description="Disordered" evidence="1">
    <location>
        <begin position="25"/>
        <end position="63"/>
    </location>
</feature>
<dbReference type="PROSITE" id="PS51257">
    <property type="entry name" value="PROKAR_LIPOPROTEIN"/>
    <property type="match status" value="1"/>
</dbReference>
<accession>A0ABS2ZIQ7</accession>
<evidence type="ECO:0000256" key="1">
    <source>
        <dbReference type="SAM" id="MobiDB-lite"/>
    </source>
</evidence>
<keyword evidence="4" id="KW-1185">Reference proteome</keyword>
<feature type="compositionally biased region" description="Basic and acidic residues" evidence="1">
    <location>
        <begin position="25"/>
        <end position="53"/>
    </location>
</feature>
<feature type="chain" id="PRO_5046150359" description="Lipoprotein" evidence="2">
    <location>
        <begin position="28"/>
        <end position="196"/>
    </location>
</feature>
<keyword evidence="2" id="KW-0732">Signal</keyword>
<evidence type="ECO:0000256" key="2">
    <source>
        <dbReference type="SAM" id="SignalP"/>
    </source>
</evidence>
<evidence type="ECO:0000313" key="3">
    <source>
        <dbReference type="EMBL" id="MBN3546590.1"/>
    </source>
</evidence>
<comment type="caution">
    <text evidence="3">The sequence shown here is derived from an EMBL/GenBank/DDBJ whole genome shotgun (WGS) entry which is preliminary data.</text>
</comment>